<accession>A0ACA9NIF9</accession>
<keyword evidence="2" id="KW-1185">Reference proteome</keyword>
<dbReference type="EMBL" id="CAJVPM010025365">
    <property type="protein sequence ID" value="CAG8657637.1"/>
    <property type="molecule type" value="Genomic_DNA"/>
</dbReference>
<feature type="non-terminal residue" evidence="1">
    <location>
        <position position="1"/>
    </location>
</feature>
<sequence length="41" mass="4579">NIVGIQLNILELGGEKTLANTLCLAKYIYSSYSRLFQSSKE</sequence>
<evidence type="ECO:0000313" key="2">
    <source>
        <dbReference type="Proteomes" id="UP000789860"/>
    </source>
</evidence>
<feature type="non-terminal residue" evidence="1">
    <location>
        <position position="41"/>
    </location>
</feature>
<comment type="caution">
    <text evidence="1">The sequence shown here is derived from an EMBL/GenBank/DDBJ whole genome shotgun (WGS) entry which is preliminary data.</text>
</comment>
<proteinExistence type="predicted"/>
<organism evidence="1 2">
    <name type="scientific">Scutellospora calospora</name>
    <dbReference type="NCBI Taxonomy" id="85575"/>
    <lineage>
        <taxon>Eukaryota</taxon>
        <taxon>Fungi</taxon>
        <taxon>Fungi incertae sedis</taxon>
        <taxon>Mucoromycota</taxon>
        <taxon>Glomeromycotina</taxon>
        <taxon>Glomeromycetes</taxon>
        <taxon>Diversisporales</taxon>
        <taxon>Gigasporaceae</taxon>
        <taxon>Scutellospora</taxon>
    </lineage>
</organism>
<dbReference type="Proteomes" id="UP000789860">
    <property type="component" value="Unassembled WGS sequence"/>
</dbReference>
<name>A0ACA9NIF9_9GLOM</name>
<reference evidence="1" key="1">
    <citation type="submission" date="2021-06" db="EMBL/GenBank/DDBJ databases">
        <authorList>
            <person name="Kallberg Y."/>
            <person name="Tangrot J."/>
            <person name="Rosling A."/>
        </authorList>
    </citation>
    <scope>NUCLEOTIDE SEQUENCE</scope>
    <source>
        <strain evidence="1">AU212A</strain>
    </source>
</reference>
<protein>
    <submittedName>
        <fullName evidence="1">11734_t:CDS:1</fullName>
    </submittedName>
</protein>
<evidence type="ECO:0000313" key="1">
    <source>
        <dbReference type="EMBL" id="CAG8657637.1"/>
    </source>
</evidence>
<gene>
    <name evidence="1" type="ORF">SCALOS_LOCUS8909</name>
</gene>